<feature type="transmembrane region" description="Helical" evidence="1">
    <location>
        <begin position="20"/>
        <end position="38"/>
    </location>
</feature>
<dbReference type="OrthoDB" id="5190099at2"/>
<accession>A0A060I6M0</accession>
<feature type="transmembrane region" description="Helical" evidence="1">
    <location>
        <begin position="65"/>
        <end position="85"/>
    </location>
</feature>
<organism evidence="2 3">
    <name type="scientific">Rhizobium etli bv. mimosae str. IE4771</name>
    <dbReference type="NCBI Taxonomy" id="1432050"/>
    <lineage>
        <taxon>Bacteria</taxon>
        <taxon>Pseudomonadati</taxon>
        <taxon>Pseudomonadota</taxon>
        <taxon>Alphaproteobacteria</taxon>
        <taxon>Hyphomicrobiales</taxon>
        <taxon>Rhizobiaceae</taxon>
        <taxon>Rhizobium/Agrobacterium group</taxon>
        <taxon>Rhizobium</taxon>
    </lineage>
</organism>
<gene>
    <name evidence="2" type="ORF">IE4771_PD00073</name>
</gene>
<feature type="transmembrane region" description="Helical" evidence="1">
    <location>
        <begin position="135"/>
        <end position="156"/>
    </location>
</feature>
<keyword evidence="2" id="KW-0614">Plasmid</keyword>
<keyword evidence="1" id="KW-1133">Transmembrane helix</keyword>
<dbReference type="EMBL" id="CP006990">
    <property type="protein sequence ID" value="AIC30628.1"/>
    <property type="molecule type" value="Genomic_DNA"/>
</dbReference>
<evidence type="ECO:0008006" key="4">
    <source>
        <dbReference type="Google" id="ProtNLM"/>
    </source>
</evidence>
<dbReference type="InterPro" id="IPR018719">
    <property type="entry name" value="DUF2243_membrane"/>
</dbReference>
<proteinExistence type="predicted"/>
<dbReference type="RefSeq" id="WP_051649954.1">
    <property type="nucleotide sequence ID" value="NZ_CP006990.1"/>
</dbReference>
<protein>
    <recommendedName>
        <fullName evidence="4">DUF2243 domain-containing protein</fullName>
    </recommendedName>
</protein>
<keyword evidence="1" id="KW-0472">Membrane</keyword>
<dbReference type="Pfam" id="PF10002">
    <property type="entry name" value="DUF2243"/>
    <property type="match status" value="1"/>
</dbReference>
<sequence length="160" mass="18416">MSSTTRVAIDRHFPRSSGILFGLGLGGFFDGIVFHQLLQWHHMFSAWYPIDSIDNLAFNTFWDGVFHSATYLFLLAGLFIFWRSARRPHFRWSTKELIGTALTGFGLFNLVEGLVNHQLLGIHHVNETADRSAWLYWDIGFLAWGAVMLAVGWTMIRRRV</sequence>
<dbReference type="KEGG" id="rei:IE4771_PD00073"/>
<dbReference type="Proteomes" id="UP000027180">
    <property type="component" value="Plasmid pRetIE4771d"/>
</dbReference>
<geneLocation type="plasmid" evidence="2 3">
    <name>pRetIE4771d</name>
</geneLocation>
<evidence type="ECO:0000256" key="1">
    <source>
        <dbReference type="SAM" id="Phobius"/>
    </source>
</evidence>
<evidence type="ECO:0000313" key="3">
    <source>
        <dbReference type="Proteomes" id="UP000027180"/>
    </source>
</evidence>
<dbReference type="AlphaFoldDB" id="A0A060I6M0"/>
<feature type="transmembrane region" description="Helical" evidence="1">
    <location>
        <begin position="97"/>
        <end position="115"/>
    </location>
</feature>
<name>A0A060I6M0_RHIET</name>
<evidence type="ECO:0000313" key="2">
    <source>
        <dbReference type="EMBL" id="AIC30628.1"/>
    </source>
</evidence>
<keyword evidence="1" id="KW-0812">Transmembrane</keyword>
<dbReference type="HOGENOM" id="CLU_118115_0_0_5"/>
<reference evidence="2 3" key="1">
    <citation type="submission" date="2013-12" db="EMBL/GenBank/DDBJ databases">
        <title>Complete genome sequence of Rhizobium etli bv. mimosae IE4771.</title>
        <authorList>
            <person name="Bustos P."/>
            <person name="Santamaria R.I."/>
            <person name="Lozano L."/>
            <person name="Ormeno-Orrillo E."/>
            <person name="Rogel M.A."/>
            <person name="Romero D."/>
            <person name="Cevallos M.A."/>
            <person name="Martinez-Romero E."/>
            <person name="Gonzalez V."/>
        </authorList>
    </citation>
    <scope>NUCLEOTIDE SEQUENCE [LARGE SCALE GENOMIC DNA]</scope>
    <source>
        <strain evidence="2 3">IE4771</strain>
        <plasmid evidence="3">Plasmid pRetIE4771d</plasmid>
    </source>
</reference>